<dbReference type="STRING" id="307486.GCA_000807215_00497"/>
<dbReference type="Gene3D" id="3.30.830.10">
    <property type="entry name" value="Metalloenzyme, LuxS/M16 peptidase-like"/>
    <property type="match status" value="2"/>
</dbReference>
<dbReference type="PANTHER" id="PTHR11851">
    <property type="entry name" value="METALLOPROTEASE"/>
    <property type="match status" value="1"/>
</dbReference>
<proteinExistence type="predicted"/>
<dbReference type="PANTHER" id="PTHR11851:SF224">
    <property type="entry name" value="PROCESSING PROTEASE"/>
    <property type="match status" value="1"/>
</dbReference>
<evidence type="ECO:0000313" key="4">
    <source>
        <dbReference type="Proteomes" id="UP000317763"/>
    </source>
</evidence>
<gene>
    <name evidence="3" type="ORF">Ttaiw_01676</name>
</gene>
<keyword evidence="4" id="KW-1185">Reference proteome</keyword>
<dbReference type="InterPro" id="IPR007863">
    <property type="entry name" value="Peptidase_M16_C"/>
</dbReference>
<reference evidence="3 4" key="1">
    <citation type="submission" date="2019-07" db="EMBL/GenBank/DDBJ databases">
        <title>Tepidimonas taiwanensis I1-1 draft genome.</title>
        <authorList>
            <person name="Da Costa M.S."/>
            <person name="Froufe H.J.C."/>
            <person name="Egas C."/>
            <person name="Albuquerque L."/>
        </authorList>
    </citation>
    <scope>NUCLEOTIDE SEQUENCE [LARGE SCALE GENOMIC DNA]</scope>
    <source>
        <strain evidence="3 4">I1-1</strain>
    </source>
</reference>
<dbReference type="GO" id="GO:0046872">
    <property type="term" value="F:metal ion binding"/>
    <property type="evidence" value="ECO:0007669"/>
    <property type="project" value="InterPro"/>
</dbReference>
<evidence type="ECO:0000259" key="1">
    <source>
        <dbReference type="Pfam" id="PF00675"/>
    </source>
</evidence>
<dbReference type="InterPro" id="IPR050361">
    <property type="entry name" value="MPP/UQCRC_Complex"/>
</dbReference>
<feature type="domain" description="Peptidase M16 N-terminal" evidence="1">
    <location>
        <begin position="60"/>
        <end position="198"/>
    </location>
</feature>
<evidence type="ECO:0000313" key="3">
    <source>
        <dbReference type="EMBL" id="TSE30927.1"/>
    </source>
</evidence>
<dbReference type="Pfam" id="PF05193">
    <property type="entry name" value="Peptidase_M16_C"/>
    <property type="match status" value="1"/>
</dbReference>
<evidence type="ECO:0000259" key="2">
    <source>
        <dbReference type="Pfam" id="PF05193"/>
    </source>
</evidence>
<dbReference type="Pfam" id="PF00675">
    <property type="entry name" value="Peptidase_M16"/>
    <property type="match status" value="1"/>
</dbReference>
<organism evidence="3 4">
    <name type="scientific">Tepidimonas taiwanensis</name>
    <dbReference type="NCBI Taxonomy" id="307486"/>
    <lineage>
        <taxon>Bacteria</taxon>
        <taxon>Pseudomonadati</taxon>
        <taxon>Pseudomonadota</taxon>
        <taxon>Betaproteobacteria</taxon>
        <taxon>Burkholderiales</taxon>
        <taxon>Tepidimonas</taxon>
    </lineage>
</organism>
<accession>A0A554X525</accession>
<dbReference type="AlphaFoldDB" id="A0A554X525"/>
<dbReference type="GO" id="GO:0006508">
    <property type="term" value="P:proteolysis"/>
    <property type="evidence" value="ECO:0007669"/>
    <property type="project" value="UniProtKB-KW"/>
</dbReference>
<dbReference type="EC" id="3.4.24.-" evidence="3"/>
<dbReference type="Proteomes" id="UP000317763">
    <property type="component" value="Unassembled WGS sequence"/>
</dbReference>
<feature type="domain" description="Peptidase M16 C-terminal" evidence="2">
    <location>
        <begin position="208"/>
        <end position="387"/>
    </location>
</feature>
<dbReference type="EMBL" id="VJOM01000018">
    <property type="protein sequence ID" value="TSE30927.1"/>
    <property type="molecule type" value="Genomic_DNA"/>
</dbReference>
<dbReference type="InterPro" id="IPR011765">
    <property type="entry name" value="Pept_M16_N"/>
</dbReference>
<name>A0A554X525_9BURK</name>
<dbReference type="RefSeq" id="WP_224440987.1">
    <property type="nucleotide sequence ID" value="NZ_CP083911.1"/>
</dbReference>
<dbReference type="GO" id="GO:0008233">
    <property type="term" value="F:peptidase activity"/>
    <property type="evidence" value="ECO:0007669"/>
    <property type="project" value="UniProtKB-KW"/>
</dbReference>
<comment type="caution">
    <text evidence="3">The sequence shown here is derived from an EMBL/GenBank/DDBJ whole genome shotgun (WGS) entry which is preliminary data.</text>
</comment>
<dbReference type="SUPFAM" id="SSF63411">
    <property type="entry name" value="LuxS/MPP-like metallohydrolase"/>
    <property type="match status" value="2"/>
</dbReference>
<keyword evidence="3" id="KW-0645">Protease</keyword>
<protein>
    <submittedName>
        <fullName evidence="3">Putative zinc protease</fullName>
        <ecNumber evidence="3">3.4.24.-</ecNumber>
    </submittedName>
</protein>
<keyword evidence="3" id="KW-0378">Hydrolase</keyword>
<dbReference type="InterPro" id="IPR011249">
    <property type="entry name" value="Metalloenz_LuxS/M16"/>
</dbReference>
<sequence>MRPRMERRMGPAVGRWERWLAALVLWALVGAAWAALPIEHWVRPDGARVYLVRSDALPMLDVRLEVDGGSRRDPPGRAGLAAATARMLASGVAAHGGQSALDENALAEAWADLGAQWSATATLDRFSISLRTLTRPDVLDRAVSLLARQLAAPAFDAAVWARERERLVAAWREAQTQPDTLAQRRFAQAVYRGHPYGAEATPDTWAAIDPAAMRDFYRRHARVCDARITLVGAVDRAQADAIAARLLAGWAAHGCERLPPVPEVEPLAASVTVREPFANAAQAQILIGRPGVARHDPDYLALQLANHIFGGGGFTSRLMREIREQRGLTYGVYSYFLAGRHAGAFTIGLQTRPDQAAQAVALVHEALRRYTAEGPTDDEIAAAKASLINGFALRLDSNRKILDQVAAIAWSDLPLDELETWRARVAALDRETVMRAWRRVIDPDRLVTVVVGPNP</sequence>